<evidence type="ECO:0000256" key="1">
    <source>
        <dbReference type="ARBA" id="ARBA00007074"/>
    </source>
</evidence>
<dbReference type="AlphaFoldDB" id="A0A231HDK6"/>
<dbReference type="PANTHER" id="PTHR47359:SF3">
    <property type="entry name" value="NLP_P60 DOMAIN-CONTAINING PROTEIN-RELATED"/>
    <property type="match status" value="1"/>
</dbReference>
<dbReference type="Pfam" id="PF00877">
    <property type="entry name" value="NLPC_P60"/>
    <property type="match status" value="1"/>
</dbReference>
<dbReference type="InterPro" id="IPR038765">
    <property type="entry name" value="Papain-like_cys_pep_sf"/>
</dbReference>
<dbReference type="SUPFAM" id="SSF54001">
    <property type="entry name" value="Cysteine proteinases"/>
    <property type="match status" value="1"/>
</dbReference>
<name>A0A231HDK6_9NOCA</name>
<dbReference type="Gene3D" id="1.10.530.10">
    <property type="match status" value="1"/>
</dbReference>
<evidence type="ECO:0000256" key="2">
    <source>
        <dbReference type="ARBA" id="ARBA00022670"/>
    </source>
</evidence>
<evidence type="ECO:0000313" key="8">
    <source>
        <dbReference type="Proteomes" id="UP000215506"/>
    </source>
</evidence>
<evidence type="ECO:0000313" key="7">
    <source>
        <dbReference type="EMBL" id="OXR46984.1"/>
    </source>
</evidence>
<dbReference type="EMBL" id="NGAF01000001">
    <property type="protein sequence ID" value="OXR46984.1"/>
    <property type="molecule type" value="Genomic_DNA"/>
</dbReference>
<evidence type="ECO:0000256" key="3">
    <source>
        <dbReference type="ARBA" id="ARBA00022801"/>
    </source>
</evidence>
<evidence type="ECO:0000259" key="6">
    <source>
        <dbReference type="PROSITE" id="PS51935"/>
    </source>
</evidence>
<feature type="region of interest" description="Disordered" evidence="5">
    <location>
        <begin position="87"/>
        <end position="128"/>
    </location>
</feature>
<dbReference type="InterPro" id="IPR051794">
    <property type="entry name" value="PG_Endopeptidase_C40"/>
</dbReference>
<proteinExistence type="inferred from homology"/>
<evidence type="ECO:0000256" key="5">
    <source>
        <dbReference type="SAM" id="MobiDB-lite"/>
    </source>
</evidence>
<feature type="domain" description="NlpC/P60" evidence="6">
    <location>
        <begin position="326"/>
        <end position="450"/>
    </location>
</feature>
<dbReference type="InterPro" id="IPR008258">
    <property type="entry name" value="Transglycosylase_SLT_dom_1"/>
</dbReference>
<dbReference type="InterPro" id="IPR000064">
    <property type="entry name" value="NLP_P60_dom"/>
</dbReference>
<dbReference type="PANTHER" id="PTHR47359">
    <property type="entry name" value="PEPTIDOGLYCAN DL-ENDOPEPTIDASE CWLO"/>
    <property type="match status" value="1"/>
</dbReference>
<keyword evidence="3 7" id="KW-0378">Hydrolase</keyword>
<dbReference type="GO" id="GO:0006508">
    <property type="term" value="P:proteolysis"/>
    <property type="evidence" value="ECO:0007669"/>
    <property type="project" value="UniProtKB-KW"/>
</dbReference>
<dbReference type="EC" id="3.4.-.-" evidence="7"/>
<dbReference type="PROSITE" id="PS51935">
    <property type="entry name" value="NLPC_P60"/>
    <property type="match status" value="1"/>
</dbReference>
<gene>
    <name evidence="7" type="primary">ripA_1</name>
    <name evidence="7" type="ORF">B7C42_00100</name>
</gene>
<dbReference type="Proteomes" id="UP000215506">
    <property type="component" value="Unassembled WGS sequence"/>
</dbReference>
<dbReference type="RefSeq" id="WP_094024032.1">
    <property type="nucleotide sequence ID" value="NZ_NGAF01000001.1"/>
</dbReference>
<dbReference type="CDD" id="cd13399">
    <property type="entry name" value="Slt35-like"/>
    <property type="match status" value="1"/>
</dbReference>
<dbReference type="InterPro" id="IPR023346">
    <property type="entry name" value="Lysozyme-like_dom_sf"/>
</dbReference>
<keyword evidence="4" id="KW-0788">Thiol protease</keyword>
<comment type="caution">
    <text evidence="7">The sequence shown here is derived from an EMBL/GenBank/DDBJ whole genome shotgun (WGS) entry which is preliminary data.</text>
</comment>
<accession>A0A231HDK6</accession>
<dbReference type="GO" id="GO:0008234">
    <property type="term" value="F:cysteine-type peptidase activity"/>
    <property type="evidence" value="ECO:0007669"/>
    <property type="project" value="UniProtKB-KW"/>
</dbReference>
<sequence>MSDPISVIATIVASTTGAVDNSGLGSDATTWAHVAVQSGGDTAKSFAVQLDNAVVQLPEPAQQAARQSIAAASDRIASLVPPNVAVPQANTATSPSGPRPGIGDSRVPSQQGAAQADRSSSSGDVQYAAGPEGFASVPVSPAATAPPLTAGGDVATFVPWLKEAGRLCPGIKAPTLAALYAAENGFRYGPTAPVSTAGALGPGQFMPATWAVYGKDVHGTGVPDVFDVGDSVMASGHLLCDTYQQIQQWKLTGLVTGDTLDLTIAAYNAGAGAVLQSGGMPSGSPDYEYQTKPYVARIRATEKQYDWLLATEDGLLPAAQNLPPGEDVGRRIIEQALRYLGLPYVWGGGSSAGPSMGGFDCSGLTSFAVHAGTGGAMTLPRTSQGQWNIGTEIPLSEAAPGDLLFGNWGPDGPGHVAIYLGNGRMIQAPTTGDVVRISPIMSGMRVRRVI</sequence>
<dbReference type="Pfam" id="PF01464">
    <property type="entry name" value="SLT"/>
    <property type="match status" value="1"/>
</dbReference>
<organism evidence="7 8">
    <name type="scientific">Nocardia cerradoensis</name>
    <dbReference type="NCBI Taxonomy" id="85688"/>
    <lineage>
        <taxon>Bacteria</taxon>
        <taxon>Bacillati</taxon>
        <taxon>Actinomycetota</taxon>
        <taxon>Actinomycetes</taxon>
        <taxon>Mycobacteriales</taxon>
        <taxon>Nocardiaceae</taxon>
        <taxon>Nocardia</taxon>
    </lineage>
</organism>
<keyword evidence="2" id="KW-0645">Protease</keyword>
<comment type="similarity">
    <text evidence="1">Belongs to the peptidase C40 family.</text>
</comment>
<reference evidence="7 8" key="1">
    <citation type="submission" date="2017-07" db="EMBL/GenBank/DDBJ databases">
        <title>First draft Genome Sequence of Nocardia cerradoensis isolated from human infection.</title>
        <authorList>
            <person name="Carrasco G."/>
        </authorList>
    </citation>
    <scope>NUCLEOTIDE SEQUENCE [LARGE SCALE GENOMIC DNA]</scope>
    <source>
        <strain evidence="7 8">CNM20130759</strain>
    </source>
</reference>
<keyword evidence="8" id="KW-1185">Reference proteome</keyword>
<protein>
    <submittedName>
        <fullName evidence="7">Peptidoglycan endopeptidase RipA</fullName>
        <ecNumber evidence="7">3.4.-.-</ecNumber>
    </submittedName>
</protein>
<dbReference type="SUPFAM" id="SSF53955">
    <property type="entry name" value="Lysozyme-like"/>
    <property type="match status" value="1"/>
</dbReference>
<feature type="compositionally biased region" description="Polar residues" evidence="5">
    <location>
        <begin position="107"/>
        <end position="124"/>
    </location>
</feature>
<evidence type="ECO:0000256" key="4">
    <source>
        <dbReference type="ARBA" id="ARBA00022807"/>
    </source>
</evidence>
<dbReference type="Gene3D" id="3.90.1720.10">
    <property type="entry name" value="endopeptidase domain like (from Nostoc punctiforme)"/>
    <property type="match status" value="1"/>
</dbReference>